<dbReference type="PANTHER" id="PTHR33481:SF1">
    <property type="entry name" value="ENDONUCLEASE_EXONUCLEASE_PHOSPHATASE DOMAIN-CONTAINING PROTEIN-RELATED"/>
    <property type="match status" value="1"/>
</dbReference>
<dbReference type="AlphaFoldDB" id="A0AAV2RNZ8"/>
<comment type="caution">
    <text evidence="2">The sequence shown here is derived from an EMBL/GenBank/DDBJ whole genome shotgun (WGS) entry which is preliminary data.</text>
</comment>
<reference evidence="2 3" key="1">
    <citation type="submission" date="2024-05" db="EMBL/GenBank/DDBJ databases">
        <authorList>
            <person name="Wallberg A."/>
        </authorList>
    </citation>
    <scope>NUCLEOTIDE SEQUENCE [LARGE SCALE GENOMIC DNA]</scope>
</reference>
<keyword evidence="3" id="KW-1185">Reference proteome</keyword>
<dbReference type="Pfam" id="PF00078">
    <property type="entry name" value="RVT_1"/>
    <property type="match status" value="1"/>
</dbReference>
<evidence type="ECO:0000313" key="2">
    <source>
        <dbReference type="EMBL" id="CAL4128379.1"/>
    </source>
</evidence>
<evidence type="ECO:0000313" key="3">
    <source>
        <dbReference type="Proteomes" id="UP001497623"/>
    </source>
</evidence>
<sequence length="161" mass="17769">MSPVANYRPISLLSTIGKIYGKILTTRLTLYLNDNNLNHPHQYGFTRNRGTGSSLAMSYEYISRHMAGPYKARVSLVSRDIKGAFDHLDHRWVKYHLSTLGIPPVLCKALSSFLDGRTARIRIGEIIGPSFPLEGGSPKGASPSAKVFNLVMRNAPIGENI</sequence>
<accession>A0AAV2RNZ8</accession>
<dbReference type="PANTHER" id="PTHR33481">
    <property type="entry name" value="REVERSE TRANSCRIPTASE"/>
    <property type="match status" value="1"/>
</dbReference>
<name>A0AAV2RNZ8_MEGNR</name>
<gene>
    <name evidence="2" type="ORF">MNOR_LOCUS26068</name>
</gene>
<protein>
    <recommendedName>
        <fullName evidence="1">Reverse transcriptase domain-containing protein</fullName>
    </recommendedName>
</protein>
<proteinExistence type="predicted"/>
<evidence type="ECO:0000259" key="1">
    <source>
        <dbReference type="Pfam" id="PF00078"/>
    </source>
</evidence>
<dbReference type="InterPro" id="IPR000477">
    <property type="entry name" value="RT_dom"/>
</dbReference>
<dbReference type="Proteomes" id="UP001497623">
    <property type="component" value="Unassembled WGS sequence"/>
</dbReference>
<organism evidence="2 3">
    <name type="scientific">Meganyctiphanes norvegica</name>
    <name type="common">Northern krill</name>
    <name type="synonym">Thysanopoda norvegica</name>
    <dbReference type="NCBI Taxonomy" id="48144"/>
    <lineage>
        <taxon>Eukaryota</taxon>
        <taxon>Metazoa</taxon>
        <taxon>Ecdysozoa</taxon>
        <taxon>Arthropoda</taxon>
        <taxon>Crustacea</taxon>
        <taxon>Multicrustacea</taxon>
        <taxon>Malacostraca</taxon>
        <taxon>Eumalacostraca</taxon>
        <taxon>Eucarida</taxon>
        <taxon>Euphausiacea</taxon>
        <taxon>Euphausiidae</taxon>
        <taxon>Meganyctiphanes</taxon>
    </lineage>
</organism>
<dbReference type="EMBL" id="CAXKWB010025574">
    <property type="protein sequence ID" value="CAL4128379.1"/>
    <property type="molecule type" value="Genomic_DNA"/>
</dbReference>
<feature type="domain" description="Reverse transcriptase" evidence="1">
    <location>
        <begin position="5"/>
        <end position="154"/>
    </location>
</feature>